<dbReference type="RefSeq" id="WP_047821143.1">
    <property type="nucleotide sequence ID" value="NZ_CP011770.1"/>
</dbReference>
<dbReference type="OrthoDB" id="9773738at2"/>
<evidence type="ECO:0000313" key="2">
    <source>
        <dbReference type="Proteomes" id="UP000035287"/>
    </source>
</evidence>
<dbReference type="PROSITE" id="PS51257">
    <property type="entry name" value="PROKAR_LIPOPROTEIN"/>
    <property type="match status" value="1"/>
</dbReference>
<dbReference type="PANTHER" id="PTHR42951:SF17">
    <property type="entry name" value="METALLO-BETA-LACTAMASE DOMAIN-CONTAINING PROTEIN"/>
    <property type="match status" value="1"/>
</dbReference>
<dbReference type="SMART" id="SM00849">
    <property type="entry name" value="Lactamase_B"/>
    <property type="match status" value="1"/>
</dbReference>
<dbReference type="Proteomes" id="UP000035287">
    <property type="component" value="Chromosome"/>
</dbReference>
<dbReference type="Pfam" id="PF00753">
    <property type="entry name" value="Lactamase_B"/>
    <property type="match status" value="1"/>
</dbReference>
<dbReference type="CDD" id="cd16315">
    <property type="entry name" value="EVM-1-like_MBL-B3"/>
    <property type="match status" value="1"/>
</dbReference>
<protein>
    <submittedName>
        <fullName evidence="1">Uncharacterized protein</fullName>
    </submittedName>
</protein>
<dbReference type="Gene3D" id="3.60.15.10">
    <property type="entry name" value="Ribonuclease Z/Hydroxyacylglutathione hydrolase-like"/>
    <property type="match status" value="1"/>
</dbReference>
<accession>A0A0G3XFZ9</accession>
<dbReference type="STRING" id="1348774.AB433_11710"/>
<dbReference type="KEGG" id="cna:AB433_11710"/>
<reference evidence="1 2" key="1">
    <citation type="submission" date="2015-06" db="EMBL/GenBank/DDBJ databases">
        <authorList>
            <person name="Zeng Y."/>
            <person name="Huang Y."/>
        </authorList>
    </citation>
    <scope>NUCLEOTIDE SEQUENCE [LARGE SCALE GENOMIC DNA]</scope>
    <source>
        <strain evidence="1 2">PQ-2</strain>
    </source>
</reference>
<name>A0A0G3XFZ9_9SPHN</name>
<dbReference type="PANTHER" id="PTHR42951">
    <property type="entry name" value="METALLO-BETA-LACTAMASE DOMAIN-CONTAINING"/>
    <property type="match status" value="1"/>
</dbReference>
<sequence>MSVKVLFLTALAFASTGCATAAAPEPPAAPAWSEWTAQCTDWDEWDKPAPPWRIHGDTYYVGTCGIAAIVIAGDDGHVLIDTGTEAGADVVLANIRRLGFEPADIRVILASHEHPDHIGGLAKMQLATGARIEAGQILSQAIETGLPQPGDPQTGLFEPMAPATVSRVVEPRGVVSVGDIRVTYIPSPGHTPGAASWTWQSCEGAECVSVVYADSLSPVSSDEYRFSGHPDYVAAYRASLADVAALDCDLLLTPHPSASQMPKRMGEGSFIDGDACKAYAMGIETRLSERLAKEAAQ</sequence>
<dbReference type="EMBL" id="CP011770">
    <property type="protein sequence ID" value="AKM10480.1"/>
    <property type="molecule type" value="Genomic_DNA"/>
</dbReference>
<dbReference type="SUPFAM" id="SSF56281">
    <property type="entry name" value="Metallo-hydrolase/oxidoreductase"/>
    <property type="match status" value="1"/>
</dbReference>
<organism evidence="1 2">
    <name type="scientific">Croceicoccus naphthovorans</name>
    <dbReference type="NCBI Taxonomy" id="1348774"/>
    <lineage>
        <taxon>Bacteria</taxon>
        <taxon>Pseudomonadati</taxon>
        <taxon>Pseudomonadota</taxon>
        <taxon>Alphaproteobacteria</taxon>
        <taxon>Sphingomonadales</taxon>
        <taxon>Erythrobacteraceae</taxon>
        <taxon>Croceicoccus</taxon>
    </lineage>
</organism>
<gene>
    <name evidence="1" type="ORF">AB433_11710</name>
</gene>
<dbReference type="InterPro" id="IPR050855">
    <property type="entry name" value="NDM-1-like"/>
</dbReference>
<dbReference type="InterPro" id="IPR036866">
    <property type="entry name" value="RibonucZ/Hydroxyglut_hydro"/>
</dbReference>
<dbReference type="NCBIfam" id="NF033105">
    <property type="entry name" value="bla_subclass_B3"/>
    <property type="match status" value="1"/>
</dbReference>
<dbReference type="InterPro" id="IPR001279">
    <property type="entry name" value="Metallo-B-lactamas"/>
</dbReference>
<evidence type="ECO:0000313" key="1">
    <source>
        <dbReference type="EMBL" id="AKM10480.1"/>
    </source>
</evidence>
<dbReference type="PATRIC" id="fig|1348774.3.peg.2464"/>
<proteinExistence type="predicted"/>
<keyword evidence="2" id="KW-1185">Reference proteome</keyword>
<dbReference type="AlphaFoldDB" id="A0A0G3XFZ9"/>